<name>A0A3A6PUH6_9EURY</name>
<comment type="caution">
    <text evidence="1">The sequence shown here is derived from an EMBL/GenBank/DDBJ whole genome shotgun (WGS) entry which is preliminary data.</text>
</comment>
<evidence type="ECO:0000313" key="1">
    <source>
        <dbReference type="EMBL" id="RJX44156.1"/>
    </source>
</evidence>
<accession>A0A3A6PUH6</accession>
<reference evidence="1 2" key="1">
    <citation type="submission" date="2018-06" db="EMBL/GenBank/DDBJ databases">
        <title>Halonotius sp. F13-13 a new haloarchaeeon isolated from a solar saltern from Isla Cristina, Huelva, Spain.</title>
        <authorList>
            <person name="Duran-Viseras A."/>
            <person name="Sanchez-Porro C."/>
            <person name="Ventosa A."/>
        </authorList>
    </citation>
    <scope>NUCLEOTIDE SEQUENCE [LARGE SCALE GENOMIC DNA]</scope>
    <source>
        <strain evidence="1 2">F13-13</strain>
    </source>
</reference>
<dbReference type="Pfam" id="PF24434">
    <property type="entry name" value="DUF7557"/>
    <property type="match status" value="1"/>
</dbReference>
<dbReference type="RefSeq" id="WP_120101533.1">
    <property type="nucleotide sequence ID" value="NZ_QKNY01000005.1"/>
</dbReference>
<dbReference type="AlphaFoldDB" id="A0A3A6PUH6"/>
<keyword evidence="2" id="KW-1185">Reference proteome</keyword>
<dbReference type="EMBL" id="QKNY01000005">
    <property type="protein sequence ID" value="RJX44156.1"/>
    <property type="molecule type" value="Genomic_DNA"/>
</dbReference>
<proteinExistence type="predicted"/>
<dbReference type="InterPro" id="IPR055979">
    <property type="entry name" value="DUF7557"/>
</dbReference>
<evidence type="ECO:0000313" key="2">
    <source>
        <dbReference type="Proteomes" id="UP000276588"/>
    </source>
</evidence>
<organism evidence="1 2">
    <name type="scientific">Halonotius aquaticus</name>
    <dbReference type="NCBI Taxonomy" id="2216978"/>
    <lineage>
        <taxon>Archaea</taxon>
        <taxon>Methanobacteriati</taxon>
        <taxon>Methanobacteriota</taxon>
        <taxon>Stenosarchaea group</taxon>
        <taxon>Halobacteria</taxon>
        <taxon>Halobacteriales</taxon>
        <taxon>Haloferacaceae</taxon>
        <taxon>Halonotius</taxon>
    </lineage>
</organism>
<protein>
    <submittedName>
        <fullName evidence="1">Sugar metabolism cluster protein</fullName>
    </submittedName>
</protein>
<sequence>MSDTSIRVSNETKQRLELHKRDDESYDEVIHRLTEDDKWAGFGALADSDIRSGMEAMREQTRSGMDERIEDLE</sequence>
<dbReference type="OrthoDB" id="9187at2157"/>
<dbReference type="Proteomes" id="UP000276588">
    <property type="component" value="Unassembled WGS sequence"/>
</dbReference>
<gene>
    <name evidence="1" type="ORF">DM826_03515</name>
</gene>